<reference evidence="4" key="1">
    <citation type="journal article" date="1997" name="Nucleic Acids Res.">
        <title>tRNAscan-SE: a program for improved detection of transfer RNA genes in genomic sequence.</title>
        <authorList>
            <person name="Lowe T.M."/>
            <person name="Eddy S.R."/>
        </authorList>
    </citation>
    <scope>NUCLEOTIDE SEQUENCE [LARGE SCALE GENOMIC DNA]</scope>
</reference>
<evidence type="ECO:0000313" key="4">
    <source>
        <dbReference type="Proteomes" id="UP000694904"/>
    </source>
</evidence>
<protein>
    <submittedName>
        <fullName evidence="5">Vacuolar protein sorting-associated protein 13B isoform X1</fullName>
    </submittedName>
</protein>
<reference evidence="5" key="3">
    <citation type="submission" date="2025-08" db="UniProtKB">
        <authorList>
            <consortium name="RefSeq"/>
        </authorList>
    </citation>
    <scope>IDENTIFICATION</scope>
    <source>
        <tissue evidence="5">Whole organism</tissue>
    </source>
</reference>
<sequence length="3743" mass="424678">MFKLESYITPILLNYVAKYVKNIRDEDAQVSLWEGEASFHNLDLRLDVLEEELNLPIELVSGHIHELSIQVPWTKLTSEPVRIEINTIEFVAKLPNEESKQRRASLLEEQRRKRNSVEGEEPQQQAGTPTPSGVVNKIINNINLQCHNIILKYVDDDIVVSMNVQYLNFSAADEHWQPAMVDVHPVNVYLRKLLQISDLTICLDKRNTAGRIEVCQEPILYRCTLELRVLLKHNANTVSTSSTKRIGVFTKSLDINVSSLQLPMVMKLVKLLLELKPSEPAEEENIFNLEQPVASTSGASAGAAPTSEATGSMFWRAWNLLPSFEGNNANSEELIGHALDIGVYAEEFNFQLKNSELINDQAMGGLKRIRYTPIVRLSLGGIYYERSQLKENDWTNVRAGLSSICMEPLGIYRSDDPIDRNLVSTKEHKNARAFVDKSLFDDQYKFADRVWCGHNHDDYFARHTDEYMLFRSPVLAFDVVECRAPKPAKNQKTPETPLRDLGLRMKYRVLSAGIAFHFSQSFVQVKNVISDLLRPYDYTGYTAESPIREISNSSPVRSEPQETGNSQYMTYADLEYLIGFMPTCDYRIELRDMTVKLFPRQQSAESSTTSNQHRLSTTINQSLLPYLQLNLSLAEGSITTPANPKRLVQLITQLQEKPRELIDSCYNNFKFNVKNVTLMAQNTTAAMGHAKLMNIPSMQLQFKNLLLPNDERFNSAPTQQADVQTELINVEFSKRELVIVNTIVPLIFDYNGAQLGGLAKMVAEANVSADVIKLQTLITKVQLNYLKFQTHLAMLFSLRNLNTDVYHTMMNIRNVIISTNKGSNNKWLELQLQLPQEASSSYSKVSPATAICIWVDSFRLTLDIYLLQFLNSFANPEQGIENDPEADFDSFSQSERFPSYASMTSVPKLTQSEVNLRRTSRSNSRKISNPAETIHASSERDEKPVTYIEPVKLMPKMESTSSMDSVGVVQLISRLNKMAVVFELSKARIDVCDVMLRRNSKDLQVEYTAIQLSRLRIKSSNGDEVVRGNIRTVINVNDEVDLCNLVMEANDFSVAYHLPPDKVDMIVEPVRTTIALALSHKLSNPAKLRHIDSEPNKADEPVDQQWPITYSVNVHMDMSPINVFARHLKLLSEHFTIVNAVGNSLSTFTARPSPPNEAERRCNLEIYTGSAQNYSILKEFLELKANVEPMVKTPDLKTKGILTFFCQWTIPRISLEVESCSGRTQRKLLLSLEDLLLNVDRHEDFTKITTKLENVSLNYYEAIDPDDWRLMDDFHIKVLGDSTNLPLISIVVTTVNLQDLYSKIGARNVHSKRRTISELLIEVQPIEMILHVDKITEFLLSQCELIDMLCNAQPAEVAVPPKQARNDCLRTVHDLPIVHLNSKGIYIYVPVETDKRCCSVLLLRIENINLTPTVENPLVRQPIRQDIYNKAAELNMLSTPGGLVEDRQYELSVRKISLSSGNWLQTQKFRLEKLLSNKHTNPALEWNKQSQSTELEQMDIFKDFDFIIVYAPAISYERFLVCGESVEFNCVTDFVATLNTHQIHMISAILNRVQRWRSIVEQPCLNVCPAAKDSTDISGSVRDGTGLQAPQHSSSQWLQTQLRDKLVDAKSSSATVLGSCQSDSGINVAKYGVAARGPQQLHQMESQKLSSHKLIYPRSVSFVAGKFELRVYDVLEEQEKLTLRPLLLVTVSQPSFMAAQTPRGGITQASVFNFNIHLAKQNTECKATVNETFCVPVFDTQPGTLDSSGIPPPLLTVRTQLDRFEQLELDVELRKPMELSLCESSIKVLSSDLIRIYSMLSATPYFPQRSERPVVHTTPLRQLKLQCFNADRLHLACDRITVKFYDDEQSYNCSAVWLDFNAHIKFSARPQKASVKSTLGCVYVQAGDKILLHPLLMRLSADLLSETWCDQLLSSVTLKLNVLHVDASIENILHLRQAQAGLDSIRQYISEQWQQFLLNRPMLGEPRKVAPNELLKYTPSVDQIVRSKTTPKTKMEFYQDDLRAGAFQFVDLTTDTVLPMPYQVQIIKKNYGIICWRYPQPRQMSRLHIYPVPMPIDNPIHIKCRMEYFSETHETFLHYCDFELSEIDTKQLVPPDRNITATIWRVVIMQSLISVDGTCFVPEEDDDLQSIDSSHVLQDHKGNADSDFILHPKVLVGCMRIDTIFQAELVPKLQLLLSCQYVELNMLNQPDASSVLPAPLQKYFLRRTTNITQTFLSINVDDLQLHSAIYTRNNYSAELNFRGRIKCLDYGSLNMMDIMEPMSFQSYLRFNATKRLLQANLLLDKLRFNCGPCVIHTLLCSKQHWTELLQQQQQQRDSVHTLMPRCVIVNRMQTHFVFGQTGTNERITVVPQELRPYYFCNDAQSQELTFYIEDLDTHSLDTSESLAIALKFEDEHRVHHLRVGQYCITVKLSKLSATQVYILVKGQIELVSMVPFELLTEFRTEGKQLDEQAASALAHLLAPKGRISFYQQVQRNEQVNMRLKLSSLNAKGRTGDIPLKPNNSLPWLVKVPTQTSQQFVSLWVRILREDIELASGVEADDFKPQRILVSIWPIFEICNLLSCELQATESSSQEKLTIAGEGGRLPLNTATTHSTEHCVKFDFPSALGSDSKSEYTFMLKSMDWHKFFHYNPADWTIERTLDRLDKSARAKWPLNDAEELRVQRPYELLSMLDVQYRAQATREFSCTLGLEVAPWAMFINDTNLDVSICLVSAGVRHKVRASCLEMLPVLSGHFTIDAPFGSNWVSSMAICVEQHGQASSERPSGSGRHVLLRANSYVDIVLVRNDEVLRLLLEFRLDDARRVFKLRSKYVIANCTDIMLTALPLTMDHKESSGREEISSLKFDSISQRLKPVQEMPHSNIGATIEKFHDLNAHKSKHTCDTAFVYFVCFSVNGGEKTSIPIPLTMPFTRRCFNIQDGSDSIPLMSTLIEKDNVYYLNVFRDSSPAIIINNNTNVRFIVAQTSASGNSNVTCTSPEFTGKHFEWNQLIEPYSRCYYTPPQMYANFPDVEFTMCNLSLALYTDMVACGKQKISWSKPIRTDKSWKKFIHVPNHGDIKVVICDKHRAIRFNIYYIAQQLEFSVKDLRSRLKEPDAAQSVLPQSVKQQESDSMLPVRTQQELELKNVDCIHLSEECETNLQVSFRLFIKSFVFSLHTNDRQRDSLKTEVCNMYADDMMFAYDDDDERRELHLQLPNLQVDNQLYSNGKYDFPVLLCAQKLYKRDSCLPQVYDLDELYRSQAQGAGSISELTFVFYQDELQLQAVCCKLQPLRVYIEDAYLNQLLDTLVECAPSNCIHTPHPECKRLQLEAGQTWLPEQVVGQALCIAEPLRLHSFIVEPLSLLLSVHTSSRLYIALDHSPLSFSRYERQQILTVPLRFGQSLGLHYLSGAIFGAGWVVGSLEILGSPSGLARSFTTGLRDFISMPVQGLFRGPWGFLVGITQGSASLLRNVTAGTVNSVTKLAGSVARNLDRLTLDSEHIELTEARRRARPQGFADGLTQGLTGLGISLLGAVGGLAHHTLEARSSVGVLTGLTKGIVGALTKPISGAAEMLALTGQGVLHTVGFNAMPLQVEPSVTRNVALHNSSYRIWRFLHEKLSSDQLLFFHEITLLLDGQLHPALLYLTSTVLVIMELKCDDLKFISSVLKLEVLADREDSSKLYLSLKPEQSDDMEGQMKFTNERIISFLNASRVHGPMCNDSLSDLLQLHDQDQARDDHLRRQTQCIFYIKPNIGQHLIHYLKVLGQTQ</sequence>
<dbReference type="InterPro" id="IPR026854">
    <property type="entry name" value="VPS13_N"/>
</dbReference>
<feature type="region of interest" description="Disordered" evidence="2">
    <location>
        <begin position="911"/>
        <end position="941"/>
    </location>
</feature>
<feature type="compositionally biased region" description="Polar residues" evidence="2">
    <location>
        <begin position="122"/>
        <end position="132"/>
    </location>
</feature>
<accession>A0ABM1NWH9</accession>
<keyword evidence="1" id="KW-0813">Transport</keyword>
<reference evidence="4" key="2">
    <citation type="journal article" date="2016" name="G3 (Bethesda)">
        <title>Genome Evolution in Three Species of Cactophilic Drosophila.</title>
        <authorList>
            <person name="Sanchez-Flores A."/>
            <person name="Penazola F."/>
            <person name="Carpinteyro-Ponce J."/>
            <person name="Nazario-Yepiz N."/>
            <person name="Abreu-Goodger C."/>
            <person name="Machado C.A."/>
            <person name="Markow T.A."/>
        </authorList>
    </citation>
    <scope>NUCLEOTIDE SEQUENCE [LARGE SCALE GENOMIC DNA]</scope>
</reference>
<evidence type="ECO:0000256" key="2">
    <source>
        <dbReference type="SAM" id="MobiDB-lite"/>
    </source>
</evidence>
<feature type="compositionally biased region" description="Basic and acidic residues" evidence="2">
    <location>
        <begin position="101"/>
        <end position="117"/>
    </location>
</feature>
<name>A0ABM1NWH9_DROAR</name>
<feature type="domain" description="Chorein N-terminal" evidence="3">
    <location>
        <begin position="4"/>
        <end position="208"/>
    </location>
</feature>
<keyword evidence="4" id="KW-1185">Reference proteome</keyword>
<feature type="region of interest" description="Disordered" evidence="2">
    <location>
        <begin position="101"/>
        <end position="132"/>
    </location>
</feature>
<dbReference type="Proteomes" id="UP000694904">
    <property type="component" value="Chromosome 2"/>
</dbReference>
<dbReference type="GeneID" id="108611293"/>
<organism evidence="4 5">
    <name type="scientific">Drosophila arizonae</name>
    <name type="common">Fruit fly</name>
    <dbReference type="NCBI Taxonomy" id="7263"/>
    <lineage>
        <taxon>Eukaryota</taxon>
        <taxon>Metazoa</taxon>
        <taxon>Ecdysozoa</taxon>
        <taxon>Arthropoda</taxon>
        <taxon>Hexapoda</taxon>
        <taxon>Insecta</taxon>
        <taxon>Pterygota</taxon>
        <taxon>Neoptera</taxon>
        <taxon>Endopterygota</taxon>
        <taxon>Diptera</taxon>
        <taxon>Brachycera</taxon>
        <taxon>Muscomorpha</taxon>
        <taxon>Ephydroidea</taxon>
        <taxon>Drosophilidae</taxon>
        <taxon>Drosophila</taxon>
    </lineage>
</organism>
<gene>
    <name evidence="5" type="primary">LOC108611293</name>
</gene>
<evidence type="ECO:0000256" key="1">
    <source>
        <dbReference type="ARBA" id="ARBA00022448"/>
    </source>
</evidence>
<evidence type="ECO:0000313" key="5">
    <source>
        <dbReference type="RefSeq" id="XP_017859315.1"/>
    </source>
</evidence>
<dbReference type="PANTHER" id="PTHR12517">
    <property type="entry name" value="VACUOLAR PROTEIN SORTING-ASSOCIATED PROTEIN 13B"/>
    <property type="match status" value="1"/>
</dbReference>
<dbReference type="PANTHER" id="PTHR12517:SF0">
    <property type="entry name" value="INTERMEMBRANE LIPID TRANSFER PROTEIN VPS13B"/>
    <property type="match status" value="1"/>
</dbReference>
<evidence type="ECO:0000259" key="3">
    <source>
        <dbReference type="Pfam" id="PF12624"/>
    </source>
</evidence>
<dbReference type="Pfam" id="PF12624">
    <property type="entry name" value="VPS13_N"/>
    <property type="match status" value="1"/>
</dbReference>
<dbReference type="RefSeq" id="XP_017859315.1">
    <property type="nucleotide sequence ID" value="XM_018003826.1"/>
</dbReference>
<proteinExistence type="predicted"/>
<dbReference type="InterPro" id="IPR039782">
    <property type="entry name" value="VPS13B"/>
</dbReference>